<evidence type="ECO:0000259" key="5">
    <source>
        <dbReference type="Pfam" id="PF13377"/>
    </source>
</evidence>
<accession>A0ABX0D444</accession>
<feature type="region of interest" description="Disordered" evidence="4">
    <location>
        <begin position="25"/>
        <end position="45"/>
    </location>
</feature>
<evidence type="ECO:0000256" key="4">
    <source>
        <dbReference type="SAM" id="MobiDB-lite"/>
    </source>
</evidence>
<feature type="domain" description="Transcriptional regulator LacI/GalR-like sensor" evidence="5">
    <location>
        <begin position="48"/>
        <end position="109"/>
    </location>
</feature>
<reference evidence="6 7" key="1">
    <citation type="submission" date="2020-02" db="EMBL/GenBank/DDBJ databases">
        <title>Genome sequencing of Aeromonas rivipollensis.</title>
        <authorList>
            <person name="Fono-Tamo Ubani E.K."/>
            <person name="Lekota K.E."/>
        </authorList>
    </citation>
    <scope>NUCLEOTIDE SEQUENCE [LARGE SCALE GENOMIC DNA]</scope>
    <source>
        <strain evidence="6 7">G78</strain>
    </source>
</reference>
<evidence type="ECO:0000256" key="2">
    <source>
        <dbReference type="ARBA" id="ARBA00023125"/>
    </source>
</evidence>
<evidence type="ECO:0000313" key="6">
    <source>
        <dbReference type="EMBL" id="NEX90979.1"/>
    </source>
</evidence>
<evidence type="ECO:0000313" key="7">
    <source>
        <dbReference type="Proteomes" id="UP000472827"/>
    </source>
</evidence>
<evidence type="ECO:0000256" key="3">
    <source>
        <dbReference type="ARBA" id="ARBA00023163"/>
    </source>
</evidence>
<dbReference type="InterPro" id="IPR046335">
    <property type="entry name" value="LacI/GalR-like_sensor"/>
</dbReference>
<evidence type="ECO:0000256" key="1">
    <source>
        <dbReference type="ARBA" id="ARBA00023015"/>
    </source>
</evidence>
<sequence>MDAVASAHYQAQQYAHHAEVGIAEGGVGKAEIPKHRQQEHRQEGDQQAIAGFDDSDVVQACYPALTSVQIPYRKMGNMAVEMILCKLAGEVLQDGTQTIEFELHKRQST</sequence>
<organism evidence="6 7">
    <name type="scientific">Aeromonas rivipollensis</name>
    <dbReference type="NCBI Taxonomy" id="948519"/>
    <lineage>
        <taxon>Bacteria</taxon>
        <taxon>Pseudomonadati</taxon>
        <taxon>Pseudomonadota</taxon>
        <taxon>Gammaproteobacteria</taxon>
        <taxon>Aeromonadales</taxon>
        <taxon>Aeromonadaceae</taxon>
        <taxon>Aeromonas</taxon>
    </lineage>
</organism>
<dbReference type="EMBL" id="JAAILA010000043">
    <property type="protein sequence ID" value="NEX90979.1"/>
    <property type="molecule type" value="Genomic_DNA"/>
</dbReference>
<proteinExistence type="predicted"/>
<keyword evidence="1" id="KW-0805">Transcription regulation</keyword>
<protein>
    <submittedName>
        <fullName evidence="6">Substrate-binding domain-containing protein</fullName>
    </submittedName>
</protein>
<keyword evidence="3" id="KW-0804">Transcription</keyword>
<dbReference type="Pfam" id="PF13377">
    <property type="entry name" value="Peripla_BP_3"/>
    <property type="match status" value="1"/>
</dbReference>
<feature type="compositionally biased region" description="Basic and acidic residues" evidence="4">
    <location>
        <begin position="31"/>
        <end position="44"/>
    </location>
</feature>
<keyword evidence="2" id="KW-0238">DNA-binding</keyword>
<name>A0ABX0D444_9GAMM</name>
<gene>
    <name evidence="6" type="ORF">G4923_20145</name>
</gene>
<dbReference type="Gene3D" id="3.40.50.2300">
    <property type="match status" value="1"/>
</dbReference>
<comment type="caution">
    <text evidence="6">The sequence shown here is derived from an EMBL/GenBank/DDBJ whole genome shotgun (WGS) entry which is preliminary data.</text>
</comment>
<dbReference type="SUPFAM" id="SSF53822">
    <property type="entry name" value="Periplasmic binding protein-like I"/>
    <property type="match status" value="1"/>
</dbReference>
<keyword evidence="7" id="KW-1185">Reference proteome</keyword>
<dbReference type="InterPro" id="IPR028082">
    <property type="entry name" value="Peripla_BP_I"/>
</dbReference>
<dbReference type="Proteomes" id="UP000472827">
    <property type="component" value="Unassembled WGS sequence"/>
</dbReference>